<dbReference type="SUPFAM" id="SSF48452">
    <property type="entry name" value="TPR-like"/>
    <property type="match status" value="1"/>
</dbReference>
<dbReference type="Gene3D" id="1.10.287.110">
    <property type="entry name" value="DnaJ domain"/>
    <property type="match status" value="1"/>
</dbReference>
<dbReference type="Gene3D" id="1.25.40.10">
    <property type="entry name" value="Tetratricopeptide repeat domain"/>
    <property type="match status" value="1"/>
</dbReference>
<dbReference type="Pfam" id="PF00226">
    <property type="entry name" value="DnaJ"/>
    <property type="match status" value="1"/>
</dbReference>
<gene>
    <name evidence="6" type="ORF">DYB36_001030</name>
</gene>
<dbReference type="PANTHER" id="PTHR45188:SF2">
    <property type="entry name" value="DNAJ HOMOLOG SUBFAMILY C MEMBER 7"/>
    <property type="match status" value="1"/>
</dbReference>
<evidence type="ECO:0000256" key="2">
    <source>
        <dbReference type="ARBA" id="ARBA00022803"/>
    </source>
</evidence>
<feature type="repeat" description="TPR" evidence="3">
    <location>
        <begin position="269"/>
        <end position="302"/>
    </location>
</feature>
<dbReference type="InterPro" id="IPR036869">
    <property type="entry name" value="J_dom_sf"/>
</dbReference>
<dbReference type="CDD" id="cd06257">
    <property type="entry name" value="DnaJ"/>
    <property type="match status" value="1"/>
</dbReference>
<dbReference type="InterPro" id="IPR019734">
    <property type="entry name" value="TPR_rpt"/>
</dbReference>
<evidence type="ECO:0000256" key="3">
    <source>
        <dbReference type="PROSITE-ProRule" id="PRU00339"/>
    </source>
</evidence>
<evidence type="ECO:0000313" key="7">
    <source>
        <dbReference type="Proteomes" id="UP000265427"/>
    </source>
</evidence>
<comment type="caution">
    <text evidence="6">The sequence shown here is derived from an EMBL/GenBank/DDBJ whole genome shotgun (WGS) entry which is preliminary data.</text>
</comment>
<keyword evidence="2 3" id="KW-0802">TPR repeat</keyword>
<feature type="region of interest" description="Disordered" evidence="4">
    <location>
        <begin position="1"/>
        <end position="36"/>
    </location>
</feature>
<evidence type="ECO:0000313" key="6">
    <source>
        <dbReference type="EMBL" id="RHY01917.1"/>
    </source>
</evidence>
<proteinExistence type="predicted"/>
<reference evidence="6 7" key="1">
    <citation type="submission" date="2018-08" db="EMBL/GenBank/DDBJ databases">
        <title>Aphanomyces genome sequencing and annotation.</title>
        <authorList>
            <person name="Minardi D."/>
            <person name="Oidtmann B."/>
            <person name="Van Der Giezen M."/>
            <person name="Studholme D.J."/>
        </authorList>
    </citation>
    <scope>NUCLEOTIDE SEQUENCE [LARGE SCALE GENOMIC DNA]</scope>
    <source>
        <strain evidence="6 7">Kv</strain>
    </source>
</reference>
<feature type="domain" description="J" evidence="5">
    <location>
        <begin position="383"/>
        <end position="427"/>
    </location>
</feature>
<dbReference type="PROSITE" id="PS50076">
    <property type="entry name" value="DNAJ_2"/>
    <property type="match status" value="1"/>
</dbReference>
<accession>A0A397A8E5</accession>
<dbReference type="PROSITE" id="PS50005">
    <property type="entry name" value="TPR"/>
    <property type="match status" value="1"/>
</dbReference>
<evidence type="ECO:0000256" key="1">
    <source>
        <dbReference type="ARBA" id="ARBA00022737"/>
    </source>
</evidence>
<name>A0A397A8E5_APHAT</name>
<dbReference type="PANTHER" id="PTHR45188">
    <property type="entry name" value="DNAJ PROTEIN P58IPK HOMOLOG"/>
    <property type="match status" value="1"/>
</dbReference>
<evidence type="ECO:0000259" key="5">
    <source>
        <dbReference type="PROSITE" id="PS50076"/>
    </source>
</evidence>
<keyword evidence="1" id="KW-0677">Repeat</keyword>
<organism evidence="6 7">
    <name type="scientific">Aphanomyces astaci</name>
    <name type="common">Crayfish plague agent</name>
    <dbReference type="NCBI Taxonomy" id="112090"/>
    <lineage>
        <taxon>Eukaryota</taxon>
        <taxon>Sar</taxon>
        <taxon>Stramenopiles</taxon>
        <taxon>Oomycota</taxon>
        <taxon>Saprolegniomycetes</taxon>
        <taxon>Saprolegniales</taxon>
        <taxon>Verrucalvaceae</taxon>
        <taxon>Aphanomyces</taxon>
    </lineage>
</organism>
<evidence type="ECO:0000256" key="4">
    <source>
        <dbReference type="SAM" id="MobiDB-lite"/>
    </source>
</evidence>
<feature type="compositionally biased region" description="Basic and acidic residues" evidence="4">
    <location>
        <begin position="1"/>
        <end position="11"/>
    </location>
</feature>
<dbReference type="EMBL" id="QUSZ01007664">
    <property type="protein sequence ID" value="RHY01917.1"/>
    <property type="molecule type" value="Genomic_DNA"/>
</dbReference>
<feature type="compositionally biased region" description="Basic and acidic residues" evidence="4">
    <location>
        <begin position="25"/>
        <end position="36"/>
    </location>
</feature>
<dbReference type="VEuPathDB" id="FungiDB:H257_01969"/>
<dbReference type="InterPro" id="IPR001623">
    <property type="entry name" value="DnaJ_domain"/>
</dbReference>
<dbReference type="AlphaFoldDB" id="A0A397A8E5"/>
<dbReference type="InterPro" id="IPR011990">
    <property type="entry name" value="TPR-like_helical_dom_sf"/>
</dbReference>
<dbReference type="Proteomes" id="UP000265427">
    <property type="component" value="Unassembled WGS sequence"/>
</dbReference>
<protein>
    <recommendedName>
        <fullName evidence="5">J domain-containing protein</fullName>
    </recommendedName>
</protein>
<dbReference type="SUPFAM" id="SSF46565">
    <property type="entry name" value="Chaperone J-domain"/>
    <property type="match status" value="1"/>
</dbReference>
<sequence length="427" mass="47358">MPGKGGEEVRGVKWSKARQEFTPWTKDEPPSDAETHDSAALPVIHPMLMKNYIGTVNVTTLTTRQVEQYIRAGDMFLFLGKFSTARACGQAHLKLGSPASDESAKRIVLQARQCETVLQASMKRMQAVLHAPPSVVSSLMADLDQVGRLAPLSREILHVQTGVLVASCSYESLIDMLTSLPPPLLLDVSVCLALARAFDYTGHTIQAMDALRKMCKQSPVVAKELQRLQHMLDKRKVATKLADGGHFAQAVDAYNVCLTLDANHHRYNANVLYDRAGAFLASGKEKEAIRDLEQCLGLLPTHTLAPARLRAARIQADTSRVVKIMKSSQWNVFFKVGSCPNLAVRDQVKMMQQDRVIQNGVQSNQQFHRLPQFNLPHVAPLVDLYTILGVHATATIDQIRKAYHRLALQMHPGNLIALRKLHFSTKP</sequence>